<dbReference type="InterPro" id="IPR036116">
    <property type="entry name" value="FN3_sf"/>
</dbReference>
<accession>A0A553NYQ2</accession>
<dbReference type="SMART" id="SM00060">
    <property type="entry name" value="FN3"/>
    <property type="match status" value="4"/>
</dbReference>
<feature type="domain" description="Fibronectin type-III" evidence="4">
    <location>
        <begin position="463"/>
        <end position="562"/>
    </location>
</feature>
<dbReference type="CDD" id="cd00063">
    <property type="entry name" value="FN3"/>
    <property type="match status" value="3"/>
</dbReference>
<feature type="compositionally biased region" description="Polar residues" evidence="1">
    <location>
        <begin position="877"/>
        <end position="889"/>
    </location>
</feature>
<evidence type="ECO:0000313" key="6">
    <source>
        <dbReference type="Proteomes" id="UP000318571"/>
    </source>
</evidence>
<evidence type="ECO:0000313" key="5">
    <source>
        <dbReference type="EMBL" id="TRY70554.1"/>
    </source>
</evidence>
<evidence type="ECO:0000256" key="2">
    <source>
        <dbReference type="SAM" id="Phobius"/>
    </source>
</evidence>
<name>A0A553NYQ2_TIGCA</name>
<sequence length="1147" mass="128203">MAGIAFLIPTILFFGVALGSEDPYLCVEGLAPVNGGAPQDPFDFQCISENWQSLNCTWKTLPNAISTNHTIYYSEDGRFNEAPSRWSNGTRMPNNLFYLDFRTSKIFRQVVENYRVIINQTNSLALEGVTKTFPFELQKIVRPDPPEALRILDADSRSLTITYNVPHELEYFPPGLKSRVFWWSELDSTKRQFNTSDFEVNDSNFTFTLENLYPSIFYKISVELLSSVADPEDERLWSEKNEIGARTLSERPEIAPNTTQGSFESLVHLDDRQVWIYWSYPKRELHNGLDFRPRITEVLEENKPIALTPSDVTKSFANFQLTLKKYSIFVTSENENGTAPESSKFTIPNHSEIKGLRPKSVTKIAYDNENKLFEISWLPPENKNLVRNYTIFYCKPESGRDRPYQCDGPLDWIIVNSSTLMANITLNSPDLHQFAVAANADHGISSGMIWATCTILSNKVVSKLKNVKVSHVRQTNVEVEWMVDCSDRHVRAYKVSYCVMGSLNANEACLEEEQFVNTTATSKNALLTGLKPYTYYKLGVSAITRAGESEMSDPEVVQTKPDKPQGNIAITTVVQNDNTISLTCGKPEFPNGEINRYRVQYGFVNLQGYEEVIPILDSLLSCQDAVLNDLMYNVEYFIQVSACNSLEGVRLCGDWTRTQVTTMVGPSSQMPAPEVKILTQEAMEVSWNRNKFYPGSDWLSYKIRITNTILNKSHEHFVEKSKKQEDKFKLSLPRDLLPDCDKDSDTSVTTYNVSILAISIDPDTNRTFDGVWSPVETVSTNCFFDIPKWMIIVSGSVVVLIVFVFLSYKFCYGRTTWNTRFFESVKDAPVPGDNAGDGTCVISSALAPRPDQQKKYQRTGSKESAQTLLTHPKRNLSGDSASTSGCESARSSEMDEIEKTGAGDTASIETAEEDNAVIRPNFPLDNDMANYQPQVGWPGQEDVPSGLGYSKVGEESNHHPLHVVSSPPPPPGGSYVAIQDLKAPKPNPGYIAFNQVAKSQRRPSREPLNLNSEDIEAPMAYSKVGVDPRAKLSPIAPSSGYIPHPVVTKPKRLVTLPLSEIPQKSDTFKTTPYVTYGGPMVESPTTNPPSQSGPYFQMSSTKPQGQQHELKVNQPDITMSPKNLKVSSMAPFNTAVTALDSSKSSMV</sequence>
<dbReference type="PROSITE" id="PS50853">
    <property type="entry name" value="FN3"/>
    <property type="match status" value="3"/>
</dbReference>
<dbReference type="GO" id="GO:0016020">
    <property type="term" value="C:membrane"/>
    <property type="evidence" value="ECO:0007669"/>
    <property type="project" value="UniProtKB-SubCell"/>
</dbReference>
<organism evidence="5 6">
    <name type="scientific">Tigriopus californicus</name>
    <name type="common">Marine copepod</name>
    <dbReference type="NCBI Taxonomy" id="6832"/>
    <lineage>
        <taxon>Eukaryota</taxon>
        <taxon>Metazoa</taxon>
        <taxon>Ecdysozoa</taxon>
        <taxon>Arthropoda</taxon>
        <taxon>Crustacea</taxon>
        <taxon>Multicrustacea</taxon>
        <taxon>Hexanauplia</taxon>
        <taxon>Copepoda</taxon>
        <taxon>Harpacticoida</taxon>
        <taxon>Harpacticidae</taxon>
        <taxon>Tigriopus</taxon>
    </lineage>
</organism>
<dbReference type="InterPro" id="IPR003961">
    <property type="entry name" value="FN3_dom"/>
</dbReference>
<dbReference type="STRING" id="6832.A0A553NYQ2"/>
<dbReference type="InterPro" id="IPR013783">
    <property type="entry name" value="Ig-like_fold"/>
</dbReference>
<evidence type="ECO:0000256" key="1">
    <source>
        <dbReference type="SAM" id="MobiDB-lite"/>
    </source>
</evidence>
<comment type="caution">
    <text evidence="5">The sequence shown here is derived from an EMBL/GenBank/DDBJ whole genome shotgun (WGS) entry which is preliminary data.</text>
</comment>
<dbReference type="AlphaFoldDB" id="A0A553NYQ2"/>
<dbReference type="Proteomes" id="UP000318571">
    <property type="component" value="Chromosome 9"/>
</dbReference>
<feature type="region of interest" description="Disordered" evidence="1">
    <location>
        <begin position="1080"/>
        <end position="1109"/>
    </location>
</feature>
<dbReference type="EMBL" id="VCGU01000009">
    <property type="protein sequence ID" value="TRY70554.1"/>
    <property type="molecule type" value="Genomic_DNA"/>
</dbReference>
<gene>
    <name evidence="5" type="ORF">TCAL_02348</name>
</gene>
<keyword evidence="6" id="KW-1185">Reference proteome</keyword>
<dbReference type="Gene3D" id="2.60.40.10">
    <property type="entry name" value="Immunoglobulins"/>
    <property type="match status" value="4"/>
</dbReference>
<protein>
    <recommendedName>
        <fullName evidence="4">Fibronectin type-III domain-containing protein</fullName>
    </recommendedName>
</protein>
<keyword evidence="2" id="KW-0812">Transmembrane</keyword>
<feature type="signal peptide" evidence="3">
    <location>
        <begin position="1"/>
        <end position="19"/>
    </location>
</feature>
<feature type="region of interest" description="Disordered" evidence="1">
    <location>
        <begin position="953"/>
        <end position="972"/>
    </location>
</feature>
<evidence type="ECO:0000259" key="4">
    <source>
        <dbReference type="PROSITE" id="PS50853"/>
    </source>
</evidence>
<proteinExistence type="predicted"/>
<dbReference type="SUPFAM" id="SSF49265">
    <property type="entry name" value="Fibronectin type III"/>
    <property type="match status" value="3"/>
</dbReference>
<dbReference type="Pfam" id="PF00041">
    <property type="entry name" value="fn3"/>
    <property type="match status" value="1"/>
</dbReference>
<feature type="compositionally biased region" description="Polar residues" evidence="1">
    <location>
        <begin position="858"/>
        <end position="869"/>
    </location>
</feature>
<dbReference type="OMA" id="ACTISEC"/>
<feature type="transmembrane region" description="Helical" evidence="2">
    <location>
        <begin position="789"/>
        <end position="811"/>
    </location>
</feature>
<dbReference type="PANTHER" id="PTHR46957">
    <property type="entry name" value="CYTOKINE RECEPTOR"/>
    <property type="match status" value="1"/>
</dbReference>
<feature type="domain" description="Fibronectin type-III" evidence="4">
    <location>
        <begin position="145"/>
        <end position="250"/>
    </location>
</feature>
<feature type="region of interest" description="Disordered" evidence="1">
    <location>
        <begin position="849"/>
        <end position="916"/>
    </location>
</feature>
<keyword evidence="3" id="KW-0732">Signal</keyword>
<evidence type="ECO:0000256" key="3">
    <source>
        <dbReference type="SAM" id="SignalP"/>
    </source>
</evidence>
<reference evidence="5 6" key="1">
    <citation type="journal article" date="2018" name="Nat. Ecol. Evol.">
        <title>Genomic signatures of mitonuclear coevolution across populations of Tigriopus californicus.</title>
        <authorList>
            <person name="Barreto F.S."/>
            <person name="Watson E.T."/>
            <person name="Lima T.G."/>
            <person name="Willett C.S."/>
            <person name="Edmands S."/>
            <person name="Li W."/>
            <person name="Burton R.S."/>
        </authorList>
    </citation>
    <scope>NUCLEOTIDE SEQUENCE [LARGE SCALE GENOMIC DNA]</scope>
    <source>
        <strain evidence="5 6">San Diego</strain>
    </source>
</reference>
<dbReference type="InterPro" id="IPR050713">
    <property type="entry name" value="RTP_Phos/Ushers"/>
</dbReference>
<feature type="compositionally biased region" description="Basic and acidic residues" evidence="1">
    <location>
        <begin position="890"/>
        <end position="901"/>
    </location>
</feature>
<feature type="domain" description="Fibronectin type-III" evidence="4">
    <location>
        <begin position="564"/>
        <end position="667"/>
    </location>
</feature>
<keyword evidence="2" id="KW-1133">Transmembrane helix</keyword>
<feature type="compositionally biased region" description="Polar residues" evidence="1">
    <location>
        <begin position="1083"/>
        <end position="1107"/>
    </location>
</feature>
<keyword evidence="2" id="KW-0472">Membrane</keyword>
<dbReference type="PANTHER" id="PTHR46957:SF3">
    <property type="entry name" value="CYTOKINE RECEPTOR"/>
    <property type="match status" value="1"/>
</dbReference>
<feature type="chain" id="PRO_5022054411" description="Fibronectin type-III domain-containing protein" evidence="3">
    <location>
        <begin position="20"/>
        <end position="1147"/>
    </location>
</feature>